<gene>
    <name evidence="13" type="ORF">PROFUN_01665</name>
</gene>
<evidence type="ECO:0000259" key="12">
    <source>
        <dbReference type="Pfam" id="PF14703"/>
    </source>
</evidence>
<dbReference type="Proteomes" id="UP000241769">
    <property type="component" value="Unassembled WGS sequence"/>
</dbReference>
<evidence type="ECO:0000259" key="10">
    <source>
        <dbReference type="Pfam" id="PF02714"/>
    </source>
</evidence>
<keyword evidence="14" id="KW-1185">Reference proteome</keyword>
<evidence type="ECO:0000256" key="1">
    <source>
        <dbReference type="ARBA" id="ARBA00004141"/>
    </source>
</evidence>
<feature type="chain" id="PRO_5015156158" description="DUF221-domain-containing protein" evidence="9">
    <location>
        <begin position="17"/>
        <end position="856"/>
    </location>
</feature>
<sequence length="856" mass="97415">MKILYLFSLFLTLVSAAVDTSSKGLGISAIISGGAFVVGFLIFIIARDLRKDFFAPKLSTSFRDGKTDEGMRFIGWIWNVWMYREADIFYKQVGMDGYMYLQFLRVSPPYHDAPNPTLDQYSMVLCMSMGILGLAIITPINYLGQTVGLDTISMANIQNGNRLLYVHYVSVFLFSAFVWFFIYKLFRSAVLCQIGVSKPDGILQRSVIVKDLPPDVSGSAKNIRKYFERMYGKTSVHNVLPVPRLDRLSEAQNERADAVKEKKRMEYRVRVGAEDGLVTIGGVFPFNRFPKNKENRLFGQRVNGLQYWKKKISDLNSKILELQKKENIRGSYTDHAFVCFRTVGISLSAQQSLMNINSSTSVVSRAPHPKNIHWTNLTIPYWQKMIRLFVCYGVLLGLFITWFIPVAIISLATRLDNIARLNASLAQTIENNPFLAGAINSFLPTLAFNVFILLLPHVIRYVLSFAGMFRFSNADKHLMIFYWLFLFFISFLGYLFTGSFVLVAQIFVTDPVGAINQLGSVIARQGAYFANYVILQGWAGSIIFGIARLDEFIIMMIKRRFFCVTEEEKKEADIPSVFSYGINYPRQLLVLLIAIVYSSMAPYVTALCFTYFLVSYFSAKYNMLYVVKPHVRESHLSKVVIHCTGMAVILYQLVMTSALVLKGLPAAISLISLVFASILISIYNHFKWSKAFLHMPMDQTDESESREVPTSVDTRRFTMLFHHPALTPPDREDEFFVSLSNSPSLTHTRYKGTKKAGTNPRSPPLDRPQEISVEVDSQRQRTLKGMKRSRYSQQRDEEEESIADEDFVYESASSDDELFAREEIQSELLRGESQIMDLMPAIPLTLRRIADSSDQV</sequence>
<feature type="compositionally biased region" description="Basic residues" evidence="7">
    <location>
        <begin position="781"/>
        <end position="790"/>
    </location>
</feature>
<feature type="transmembrane region" description="Helical" evidence="8">
    <location>
        <begin position="389"/>
        <end position="413"/>
    </location>
</feature>
<evidence type="ECO:0000256" key="3">
    <source>
        <dbReference type="ARBA" id="ARBA00022448"/>
    </source>
</evidence>
<dbReference type="InterPro" id="IPR027815">
    <property type="entry name" value="CSC1/OSCA1-like_cyt"/>
</dbReference>
<dbReference type="PANTHER" id="PTHR13018">
    <property type="entry name" value="PROBABLE MEMBRANE PROTEIN DUF221-RELATED"/>
    <property type="match status" value="1"/>
</dbReference>
<feature type="transmembrane region" description="Helical" evidence="8">
    <location>
        <begin position="433"/>
        <end position="459"/>
    </location>
</feature>
<comment type="similarity">
    <text evidence="2">Belongs to the CSC1 (TC 1.A.17) family.</text>
</comment>
<dbReference type="Pfam" id="PF02714">
    <property type="entry name" value="RSN1_7TM"/>
    <property type="match status" value="1"/>
</dbReference>
<keyword evidence="5 8" id="KW-1133">Transmembrane helix</keyword>
<dbReference type="InterPro" id="IPR045122">
    <property type="entry name" value="Csc1-like"/>
</dbReference>
<evidence type="ECO:0000259" key="11">
    <source>
        <dbReference type="Pfam" id="PF13967"/>
    </source>
</evidence>
<evidence type="ECO:0000256" key="9">
    <source>
        <dbReference type="SAM" id="SignalP"/>
    </source>
</evidence>
<organism evidence="13 14">
    <name type="scientific">Planoprotostelium fungivorum</name>
    <dbReference type="NCBI Taxonomy" id="1890364"/>
    <lineage>
        <taxon>Eukaryota</taxon>
        <taxon>Amoebozoa</taxon>
        <taxon>Evosea</taxon>
        <taxon>Variosea</taxon>
        <taxon>Cavosteliida</taxon>
        <taxon>Cavosteliaceae</taxon>
        <taxon>Planoprotostelium</taxon>
    </lineage>
</organism>
<dbReference type="PANTHER" id="PTHR13018:SF5">
    <property type="entry name" value="RE44586P"/>
    <property type="match status" value="1"/>
</dbReference>
<feature type="transmembrane region" description="Helical" evidence="8">
    <location>
        <begin position="480"/>
        <end position="508"/>
    </location>
</feature>
<dbReference type="OrthoDB" id="15199at2759"/>
<keyword evidence="6 8" id="KW-0472">Membrane</keyword>
<dbReference type="EMBL" id="MDYQ01000353">
    <property type="protein sequence ID" value="PRP75949.1"/>
    <property type="molecule type" value="Genomic_DNA"/>
</dbReference>
<feature type="transmembrane region" description="Helical" evidence="8">
    <location>
        <begin position="124"/>
        <end position="144"/>
    </location>
</feature>
<dbReference type="InterPro" id="IPR003864">
    <property type="entry name" value="CSC1/OSCA1-like_7TM"/>
</dbReference>
<dbReference type="GO" id="GO:0005227">
    <property type="term" value="F:calcium-activated cation channel activity"/>
    <property type="evidence" value="ECO:0007669"/>
    <property type="project" value="InterPro"/>
</dbReference>
<evidence type="ECO:0000256" key="4">
    <source>
        <dbReference type="ARBA" id="ARBA00022692"/>
    </source>
</evidence>
<feature type="transmembrane region" description="Helical" evidence="8">
    <location>
        <begin position="639"/>
        <end position="661"/>
    </location>
</feature>
<dbReference type="InterPro" id="IPR032880">
    <property type="entry name" value="CSC1/OSCA1-like_N"/>
</dbReference>
<comment type="caution">
    <text evidence="13">The sequence shown here is derived from an EMBL/GenBank/DDBJ whole genome shotgun (WGS) entry which is preliminary data.</text>
</comment>
<dbReference type="InParanoid" id="A0A2P6MW77"/>
<evidence type="ECO:0000256" key="2">
    <source>
        <dbReference type="ARBA" id="ARBA00007779"/>
    </source>
</evidence>
<protein>
    <recommendedName>
        <fullName evidence="15">DUF221-domain-containing protein</fullName>
    </recommendedName>
</protein>
<accession>A0A2P6MW77</accession>
<comment type="subcellular location">
    <subcellularLocation>
        <location evidence="1">Membrane</location>
        <topology evidence="1">Multi-pass membrane protein</topology>
    </subcellularLocation>
</comment>
<feature type="domain" description="CSC1/OSCA1-like cytosolic" evidence="12">
    <location>
        <begin position="204"/>
        <end position="376"/>
    </location>
</feature>
<dbReference type="GO" id="GO:0005886">
    <property type="term" value="C:plasma membrane"/>
    <property type="evidence" value="ECO:0007669"/>
    <property type="project" value="TreeGrafter"/>
</dbReference>
<name>A0A2P6MW77_9EUKA</name>
<feature type="region of interest" description="Disordered" evidence="7">
    <location>
        <begin position="747"/>
        <end position="804"/>
    </location>
</feature>
<evidence type="ECO:0000256" key="6">
    <source>
        <dbReference type="ARBA" id="ARBA00023136"/>
    </source>
</evidence>
<feature type="transmembrane region" description="Helical" evidence="8">
    <location>
        <begin position="26"/>
        <end position="46"/>
    </location>
</feature>
<evidence type="ECO:0000256" key="8">
    <source>
        <dbReference type="SAM" id="Phobius"/>
    </source>
</evidence>
<proteinExistence type="inferred from homology"/>
<feature type="transmembrane region" description="Helical" evidence="8">
    <location>
        <begin position="164"/>
        <end position="183"/>
    </location>
</feature>
<feature type="domain" description="CSC1/OSCA1-like 7TM region" evidence="10">
    <location>
        <begin position="389"/>
        <end position="656"/>
    </location>
</feature>
<dbReference type="AlphaFoldDB" id="A0A2P6MW77"/>
<reference evidence="13 14" key="1">
    <citation type="journal article" date="2018" name="Genome Biol. Evol.">
        <title>Multiple Roots of Fruiting Body Formation in Amoebozoa.</title>
        <authorList>
            <person name="Hillmann F."/>
            <person name="Forbes G."/>
            <person name="Novohradska S."/>
            <person name="Ferling I."/>
            <person name="Riege K."/>
            <person name="Groth M."/>
            <person name="Westermann M."/>
            <person name="Marz M."/>
            <person name="Spaller T."/>
            <person name="Winckler T."/>
            <person name="Schaap P."/>
            <person name="Glockner G."/>
        </authorList>
    </citation>
    <scope>NUCLEOTIDE SEQUENCE [LARGE SCALE GENOMIC DNA]</scope>
    <source>
        <strain evidence="13 14">Jena</strain>
    </source>
</reference>
<evidence type="ECO:0000256" key="5">
    <source>
        <dbReference type="ARBA" id="ARBA00022989"/>
    </source>
</evidence>
<keyword evidence="9" id="KW-0732">Signal</keyword>
<evidence type="ECO:0000313" key="14">
    <source>
        <dbReference type="Proteomes" id="UP000241769"/>
    </source>
</evidence>
<evidence type="ECO:0000313" key="13">
    <source>
        <dbReference type="EMBL" id="PRP75949.1"/>
    </source>
</evidence>
<dbReference type="Pfam" id="PF13967">
    <property type="entry name" value="RSN1_TM"/>
    <property type="match status" value="2"/>
</dbReference>
<keyword evidence="3" id="KW-0813">Transport</keyword>
<evidence type="ECO:0000256" key="7">
    <source>
        <dbReference type="SAM" id="MobiDB-lite"/>
    </source>
</evidence>
<keyword evidence="4 8" id="KW-0812">Transmembrane</keyword>
<feature type="transmembrane region" description="Helical" evidence="8">
    <location>
        <begin position="668"/>
        <end position="686"/>
    </location>
</feature>
<feature type="domain" description="CSC1/OSCA1-like N-terminal transmembrane" evidence="11">
    <location>
        <begin position="26"/>
        <end position="106"/>
    </location>
</feature>
<feature type="domain" description="CSC1/OSCA1-like N-terminal transmembrane" evidence="11">
    <location>
        <begin position="123"/>
        <end position="184"/>
    </location>
</feature>
<dbReference type="Pfam" id="PF14703">
    <property type="entry name" value="PHM7_cyt"/>
    <property type="match status" value="1"/>
</dbReference>
<feature type="transmembrane region" description="Helical" evidence="8">
    <location>
        <begin position="588"/>
        <end position="619"/>
    </location>
</feature>
<evidence type="ECO:0008006" key="15">
    <source>
        <dbReference type="Google" id="ProtNLM"/>
    </source>
</evidence>
<feature type="signal peptide" evidence="9">
    <location>
        <begin position="1"/>
        <end position="16"/>
    </location>
</feature>
<feature type="transmembrane region" description="Helical" evidence="8">
    <location>
        <begin position="528"/>
        <end position="549"/>
    </location>
</feature>